<reference evidence="2 3" key="1">
    <citation type="submission" date="2019-05" db="EMBL/GenBank/DDBJ databases">
        <title>Draft genome sequence of Nonomuraea turkmeniaca DSM 43926.</title>
        <authorList>
            <person name="Saricaoglu S."/>
            <person name="Isik K."/>
        </authorList>
    </citation>
    <scope>NUCLEOTIDE SEQUENCE [LARGE SCALE GENOMIC DNA]</scope>
    <source>
        <strain evidence="2 3">DSM 43926</strain>
    </source>
</reference>
<dbReference type="RefSeq" id="WP_138672617.1">
    <property type="nucleotide sequence ID" value="NZ_VCKY01000242.1"/>
</dbReference>
<dbReference type="OrthoDB" id="8420016at2"/>
<keyword evidence="1" id="KW-0472">Membrane</keyword>
<protein>
    <submittedName>
        <fullName evidence="2">Uncharacterized protein</fullName>
    </submittedName>
</protein>
<feature type="transmembrane region" description="Helical" evidence="1">
    <location>
        <begin position="47"/>
        <end position="67"/>
    </location>
</feature>
<evidence type="ECO:0000313" key="3">
    <source>
        <dbReference type="Proteomes" id="UP000309128"/>
    </source>
</evidence>
<organism evidence="2 3">
    <name type="scientific">Nonomuraea turkmeniaca</name>
    <dbReference type="NCBI Taxonomy" id="103838"/>
    <lineage>
        <taxon>Bacteria</taxon>
        <taxon>Bacillati</taxon>
        <taxon>Actinomycetota</taxon>
        <taxon>Actinomycetes</taxon>
        <taxon>Streptosporangiales</taxon>
        <taxon>Streptosporangiaceae</taxon>
        <taxon>Nonomuraea</taxon>
    </lineage>
</organism>
<evidence type="ECO:0000256" key="1">
    <source>
        <dbReference type="SAM" id="Phobius"/>
    </source>
</evidence>
<feature type="transmembrane region" description="Helical" evidence="1">
    <location>
        <begin position="124"/>
        <end position="145"/>
    </location>
</feature>
<feature type="transmembrane region" description="Helical" evidence="1">
    <location>
        <begin position="20"/>
        <end position="41"/>
    </location>
</feature>
<keyword evidence="3" id="KW-1185">Reference proteome</keyword>
<dbReference type="EMBL" id="VCKY01000242">
    <property type="protein sequence ID" value="TMR09280.1"/>
    <property type="molecule type" value="Genomic_DNA"/>
</dbReference>
<name>A0A5S4F044_9ACTN</name>
<comment type="caution">
    <text evidence="2">The sequence shown here is derived from an EMBL/GenBank/DDBJ whole genome shotgun (WGS) entry which is preliminary data.</text>
</comment>
<proteinExistence type="predicted"/>
<gene>
    <name evidence="2" type="ORF">ETD86_44270</name>
</gene>
<feature type="transmembrane region" description="Helical" evidence="1">
    <location>
        <begin position="79"/>
        <end position="104"/>
    </location>
</feature>
<evidence type="ECO:0000313" key="2">
    <source>
        <dbReference type="EMBL" id="TMR09280.1"/>
    </source>
</evidence>
<sequence>MTTDRKSPTIRTSRTNVQVLAWCSANALITTVHHVYGAVIYGTPGRYHAVLAAALLLALDVAAYAWARRPAGDDAVARVAWWIHWSVSLVGFVLSFGLFEGLYTHVLSPLLQGGYVTPGQPFDLFFEATGVLHVLPAAVTALLLVRLLRERGQAVTA</sequence>
<keyword evidence="1" id="KW-0812">Transmembrane</keyword>
<accession>A0A5S4F044</accession>
<dbReference type="AlphaFoldDB" id="A0A5S4F044"/>
<dbReference type="Proteomes" id="UP000309128">
    <property type="component" value="Unassembled WGS sequence"/>
</dbReference>
<keyword evidence="1" id="KW-1133">Transmembrane helix</keyword>